<feature type="domain" description="N-acetyltransferase" evidence="3">
    <location>
        <begin position="7"/>
        <end position="149"/>
    </location>
</feature>
<keyword evidence="2" id="KW-0012">Acyltransferase</keyword>
<evidence type="ECO:0000313" key="5">
    <source>
        <dbReference type="Proteomes" id="UP000249065"/>
    </source>
</evidence>
<dbReference type="InterPro" id="IPR050832">
    <property type="entry name" value="Bact_Acetyltransf"/>
</dbReference>
<reference evidence="5" key="1">
    <citation type="submission" date="2018-06" db="EMBL/GenBank/DDBJ databases">
        <authorList>
            <person name="Khan S.A."/>
        </authorList>
    </citation>
    <scope>NUCLEOTIDE SEQUENCE [LARGE SCALE GENOMIC DNA]</scope>
    <source>
        <strain evidence="5">DB-1506</strain>
    </source>
</reference>
<comment type="caution">
    <text evidence="4">The sequence shown here is derived from an EMBL/GenBank/DDBJ whole genome shotgun (WGS) entry which is preliminary data.</text>
</comment>
<proteinExistence type="predicted"/>
<dbReference type="EMBL" id="QLIX01000003">
    <property type="protein sequence ID" value="RAI60037.1"/>
    <property type="molecule type" value="Genomic_DNA"/>
</dbReference>
<name>A0A327MBT3_9PROT</name>
<gene>
    <name evidence="4" type="ORF">DOO78_05980</name>
</gene>
<dbReference type="PANTHER" id="PTHR43877">
    <property type="entry name" value="AMINOALKYLPHOSPHONATE N-ACETYLTRANSFERASE-RELATED-RELATED"/>
    <property type="match status" value="1"/>
</dbReference>
<dbReference type="GO" id="GO:0016747">
    <property type="term" value="F:acyltransferase activity, transferring groups other than amino-acyl groups"/>
    <property type="evidence" value="ECO:0007669"/>
    <property type="project" value="InterPro"/>
</dbReference>
<dbReference type="CDD" id="cd04301">
    <property type="entry name" value="NAT_SF"/>
    <property type="match status" value="1"/>
</dbReference>
<dbReference type="SUPFAM" id="SSF55729">
    <property type="entry name" value="Acyl-CoA N-acyltransferases (Nat)"/>
    <property type="match status" value="1"/>
</dbReference>
<accession>A0A327MBT3</accession>
<organism evidence="4 5">
    <name type="scientific">Roseicella frigidaeris</name>
    <dbReference type="NCBI Taxonomy" id="2230885"/>
    <lineage>
        <taxon>Bacteria</taxon>
        <taxon>Pseudomonadati</taxon>
        <taxon>Pseudomonadota</taxon>
        <taxon>Alphaproteobacteria</taxon>
        <taxon>Acetobacterales</taxon>
        <taxon>Roseomonadaceae</taxon>
        <taxon>Roseicella</taxon>
    </lineage>
</organism>
<evidence type="ECO:0000256" key="1">
    <source>
        <dbReference type="ARBA" id="ARBA00022679"/>
    </source>
</evidence>
<dbReference type="AlphaFoldDB" id="A0A327MBT3"/>
<dbReference type="InterPro" id="IPR016181">
    <property type="entry name" value="Acyl_CoA_acyltransferase"/>
</dbReference>
<sequence length="149" mass="15622">MTSRHGLELRAATAADMAGLHLLLSAGGHAMAAPALAARLDALRQGAGAALVALEWGPPSGVLALHWYRTLLSDRPVAQIDLLLVGAEDQRRGIGRLLVEAAAQLARNAGCGAMDIVAADDQASMRAFCHALGFLPTGPRFRRALRKGR</sequence>
<dbReference type="OrthoDB" id="7188775at2"/>
<dbReference type="InterPro" id="IPR000182">
    <property type="entry name" value="GNAT_dom"/>
</dbReference>
<dbReference type="Proteomes" id="UP000249065">
    <property type="component" value="Unassembled WGS sequence"/>
</dbReference>
<evidence type="ECO:0000313" key="4">
    <source>
        <dbReference type="EMBL" id="RAI60037.1"/>
    </source>
</evidence>
<dbReference type="PROSITE" id="PS51186">
    <property type="entry name" value="GNAT"/>
    <property type="match status" value="1"/>
</dbReference>
<protein>
    <submittedName>
        <fullName evidence="4">GNAT family N-acetyltransferase</fullName>
    </submittedName>
</protein>
<dbReference type="Pfam" id="PF00583">
    <property type="entry name" value="Acetyltransf_1"/>
    <property type="match status" value="1"/>
</dbReference>
<evidence type="ECO:0000259" key="3">
    <source>
        <dbReference type="PROSITE" id="PS51186"/>
    </source>
</evidence>
<keyword evidence="5" id="KW-1185">Reference proteome</keyword>
<dbReference type="Gene3D" id="3.40.630.30">
    <property type="match status" value="1"/>
</dbReference>
<evidence type="ECO:0000256" key="2">
    <source>
        <dbReference type="ARBA" id="ARBA00023315"/>
    </source>
</evidence>
<dbReference type="RefSeq" id="WP_111469069.1">
    <property type="nucleotide sequence ID" value="NZ_QLIX01000003.1"/>
</dbReference>
<keyword evidence="1 4" id="KW-0808">Transferase</keyword>